<dbReference type="OrthoDB" id="3428567at2"/>
<name>A0A2K8P9V7_STRLA</name>
<dbReference type="AlphaFoldDB" id="A0A2K8P9V7"/>
<proteinExistence type="predicted"/>
<dbReference type="EMBL" id="CP024985">
    <property type="protein sequence ID" value="ATZ23521.1"/>
    <property type="molecule type" value="Genomic_DNA"/>
</dbReference>
<evidence type="ECO:0000313" key="1">
    <source>
        <dbReference type="EMBL" id="ATZ23521.1"/>
    </source>
</evidence>
<dbReference type="RefSeq" id="WP_030235054.1">
    <property type="nucleotide sequence ID" value="NZ_CP073778.1"/>
</dbReference>
<dbReference type="Proteomes" id="UP000231791">
    <property type="component" value="Chromosome"/>
</dbReference>
<gene>
    <name evidence="1" type="ORF">SLAV_08110</name>
</gene>
<organism evidence="1 2">
    <name type="scientific">Streptomyces lavendulae subsp. lavendulae</name>
    <dbReference type="NCBI Taxonomy" id="58340"/>
    <lineage>
        <taxon>Bacteria</taxon>
        <taxon>Bacillati</taxon>
        <taxon>Actinomycetota</taxon>
        <taxon>Actinomycetes</taxon>
        <taxon>Kitasatosporales</taxon>
        <taxon>Streptomycetaceae</taxon>
        <taxon>Streptomyces</taxon>
    </lineage>
</organism>
<dbReference type="KEGG" id="slx:SLAV_08110"/>
<dbReference type="InterPro" id="IPR011990">
    <property type="entry name" value="TPR-like_helical_dom_sf"/>
</dbReference>
<evidence type="ECO:0000313" key="2">
    <source>
        <dbReference type="Proteomes" id="UP000231791"/>
    </source>
</evidence>
<reference evidence="1 2" key="1">
    <citation type="submission" date="2017-11" db="EMBL/GenBank/DDBJ databases">
        <title>Complete genome sequence of Streptomyces lavendulae subsp. lavendulae CCM 3239 (formerly 'Streptomyces aureofaciens CCM 3239'), the producer of the angucycline-type antibiotic auricin.</title>
        <authorList>
            <person name="Busche T."/>
            <person name="Novakova R."/>
            <person name="Al'Dilaimi A."/>
            <person name="Homerova D."/>
            <person name="Feckova L."/>
            <person name="Rezuchova B."/>
            <person name="Mingyar E."/>
            <person name="Csolleiova D."/>
            <person name="Bekeova C."/>
            <person name="Winkler A."/>
            <person name="Sevcikova B."/>
            <person name="Kalinowski J."/>
            <person name="Kormanec J."/>
            <person name="Ruckert C."/>
        </authorList>
    </citation>
    <scope>NUCLEOTIDE SEQUENCE [LARGE SCALE GENOMIC DNA]</scope>
    <source>
        <strain evidence="1 2">CCM 3239</strain>
    </source>
</reference>
<dbReference type="SUPFAM" id="SSF48452">
    <property type="entry name" value="TPR-like"/>
    <property type="match status" value="1"/>
</dbReference>
<sequence length="297" mass="31614">MTPPAVSAAVALAAVRRLVALDTERGASAALPAVRETVRRVPELSAAPGALRDGDADRLAALAELSGVIGWILFDAGRYRPAHRMNARALALARLCGDRWTARLVLLNDSMLTTHTGHPRAALLSADRVCGPRPLPARVAALVLVRRAHATALLGARTEALELIARARSRFLDGVSRRDPHWAWWIDEAELLGHHGWVQARLRRWDRAIPLLHQAATAPGPAYRHLFTAELLSALAGAGAWREAEDLIAQVAPRAAGIGSVRTTETLGRTAAGLRGCAGAPGGVRDAADFLLESLPA</sequence>
<accession>A0A2K8P9V7</accession>
<dbReference type="Gene3D" id="1.25.40.10">
    <property type="entry name" value="Tetratricopeptide repeat domain"/>
    <property type="match status" value="1"/>
</dbReference>
<keyword evidence="2" id="KW-1185">Reference proteome</keyword>
<protein>
    <submittedName>
        <fullName evidence="1">Uncharacterized protein</fullName>
    </submittedName>
</protein>